<name>A0A5B8VKI9_9BACT</name>
<dbReference type="SMART" id="SM00530">
    <property type="entry name" value="HTH_XRE"/>
    <property type="match status" value="1"/>
</dbReference>
<protein>
    <submittedName>
        <fullName evidence="3">Helix-turn-helix domain-containing protein</fullName>
    </submittedName>
</protein>
<evidence type="ECO:0000256" key="1">
    <source>
        <dbReference type="SAM" id="Coils"/>
    </source>
</evidence>
<evidence type="ECO:0000259" key="2">
    <source>
        <dbReference type="SMART" id="SM00530"/>
    </source>
</evidence>
<dbReference type="GO" id="GO:0003677">
    <property type="term" value="F:DNA binding"/>
    <property type="evidence" value="ECO:0007669"/>
    <property type="project" value="InterPro"/>
</dbReference>
<evidence type="ECO:0000313" key="4">
    <source>
        <dbReference type="Proteomes" id="UP000321291"/>
    </source>
</evidence>
<dbReference type="Proteomes" id="UP000321291">
    <property type="component" value="Chromosome"/>
</dbReference>
<reference evidence="3 4" key="1">
    <citation type="journal article" date="2017" name="Int. J. Syst. Evol. Microbiol.">
        <title>Arachidicoccus ginsenosidivorans sp. nov., with ginsenoside-converting activity isolated from ginseng cultivating soil.</title>
        <authorList>
            <person name="Siddiqi M.Z."/>
            <person name="Aslam Z."/>
            <person name="Im W.T."/>
        </authorList>
    </citation>
    <scope>NUCLEOTIDE SEQUENCE [LARGE SCALE GENOMIC DNA]</scope>
    <source>
        <strain evidence="3 4">Gsoil 809</strain>
    </source>
</reference>
<evidence type="ECO:0000313" key="3">
    <source>
        <dbReference type="EMBL" id="QEC71531.1"/>
    </source>
</evidence>
<dbReference type="SUPFAM" id="SSF47413">
    <property type="entry name" value="lambda repressor-like DNA-binding domains"/>
    <property type="match status" value="1"/>
</dbReference>
<keyword evidence="1" id="KW-0175">Coiled coil</keyword>
<dbReference type="CDD" id="cd00093">
    <property type="entry name" value="HTH_XRE"/>
    <property type="match status" value="1"/>
</dbReference>
<dbReference type="AlphaFoldDB" id="A0A5B8VKI9"/>
<sequence length="138" mass="16262">MQVNKLGDLIRERLEILGIKQKDLAKELNIDSRTVTNILNATFMQTDRLERLCIYLKFNFFEFFTRPGSPLAKYGHQACEEVRKENERLQQQVTELQKALTEAQETITHQKKLTDILSMTVEKQEQYLKEQKERNKGS</sequence>
<dbReference type="KEGG" id="agi:FSB73_07460"/>
<dbReference type="Gene3D" id="1.10.260.40">
    <property type="entry name" value="lambda repressor-like DNA-binding domains"/>
    <property type="match status" value="1"/>
</dbReference>
<accession>A0A5B8VKI9</accession>
<dbReference type="RefSeq" id="WP_146780909.1">
    <property type="nucleotide sequence ID" value="NZ_CP042434.1"/>
</dbReference>
<dbReference type="Pfam" id="PF13443">
    <property type="entry name" value="HTH_26"/>
    <property type="match status" value="1"/>
</dbReference>
<dbReference type="InterPro" id="IPR001387">
    <property type="entry name" value="Cro/C1-type_HTH"/>
</dbReference>
<dbReference type="EMBL" id="CP042434">
    <property type="protein sequence ID" value="QEC71531.1"/>
    <property type="molecule type" value="Genomic_DNA"/>
</dbReference>
<proteinExistence type="predicted"/>
<feature type="coiled-coil region" evidence="1">
    <location>
        <begin position="79"/>
        <end position="113"/>
    </location>
</feature>
<dbReference type="InterPro" id="IPR010982">
    <property type="entry name" value="Lambda_DNA-bd_dom_sf"/>
</dbReference>
<organism evidence="3 4">
    <name type="scientific">Arachidicoccus ginsenosidivorans</name>
    <dbReference type="NCBI Taxonomy" id="496057"/>
    <lineage>
        <taxon>Bacteria</taxon>
        <taxon>Pseudomonadati</taxon>
        <taxon>Bacteroidota</taxon>
        <taxon>Chitinophagia</taxon>
        <taxon>Chitinophagales</taxon>
        <taxon>Chitinophagaceae</taxon>
        <taxon>Arachidicoccus</taxon>
    </lineage>
</organism>
<feature type="domain" description="HTH cro/C1-type" evidence="2">
    <location>
        <begin position="9"/>
        <end position="63"/>
    </location>
</feature>
<keyword evidence="4" id="KW-1185">Reference proteome</keyword>
<gene>
    <name evidence="3" type="ORF">FSB73_07460</name>
</gene>